<organism evidence="2 3">
    <name type="scientific">Nocardioides dubius</name>
    <dbReference type="NCBI Taxonomy" id="317019"/>
    <lineage>
        <taxon>Bacteria</taxon>
        <taxon>Bacillati</taxon>
        <taxon>Actinomycetota</taxon>
        <taxon>Actinomycetes</taxon>
        <taxon>Propionibacteriales</taxon>
        <taxon>Nocardioidaceae</taxon>
        <taxon>Nocardioides</taxon>
    </lineage>
</organism>
<dbReference type="Proteomes" id="UP001501581">
    <property type="component" value="Unassembled WGS sequence"/>
</dbReference>
<dbReference type="RefSeq" id="WP_343995458.1">
    <property type="nucleotide sequence ID" value="NZ_BAAALG010000011.1"/>
</dbReference>
<comment type="caution">
    <text evidence="2">The sequence shown here is derived from an EMBL/GenBank/DDBJ whole genome shotgun (WGS) entry which is preliminary data.</text>
</comment>
<dbReference type="InterPro" id="IPR041726">
    <property type="entry name" value="ACAD10_11_N"/>
</dbReference>
<accession>A0ABP4EFB1</accession>
<proteinExistence type="predicted"/>
<protein>
    <submittedName>
        <fullName evidence="2">Phosphotransferase family protein</fullName>
    </submittedName>
</protein>
<sequence length="364" mass="40757">MTKTEVLSDVAPVRPGEELDWDRLRAHLLAELPELDGDFSVLQFPRGSANLTYRVQVGERLLVVRRPPFGQLAAGSHDMGREYRVLSRLHRVYDRAPRALLHCTDPEVIGAEFFVSEYRQGVVVWDHVPAAVSTDADASRRVGFAVVDALADLHQADPAACDLADLGRPEGYLGRQLAGWQRRWAAVADHSDLPDAEKTRRDVERLGGLLRSAEPASQRAGFVHNDYKIDNCQFRPGEPDRVHSVFDWDMATTGDPLCDFGTLLNYWPDHSLPDGHPEAFIAASATRSLELPTRAEVIERYGTTSDLDLSSIAWYEAFGCWKTAVILQQLYARYLRGESTDERMRQRGEMVAPLAARALHLLES</sequence>
<dbReference type="Gene3D" id="3.30.200.20">
    <property type="entry name" value="Phosphorylase Kinase, domain 1"/>
    <property type="match status" value="1"/>
</dbReference>
<gene>
    <name evidence="2" type="ORF">GCM10009668_28370</name>
</gene>
<dbReference type="PANTHER" id="PTHR47829">
    <property type="entry name" value="HYDROLASE, PUTATIVE (AFU_ORTHOLOGUE AFUA_1G12880)-RELATED"/>
    <property type="match status" value="1"/>
</dbReference>
<dbReference type="EMBL" id="BAAALG010000011">
    <property type="protein sequence ID" value="GAA1106868.1"/>
    <property type="molecule type" value="Genomic_DNA"/>
</dbReference>
<dbReference type="Pfam" id="PF01636">
    <property type="entry name" value="APH"/>
    <property type="match status" value="1"/>
</dbReference>
<reference evidence="3" key="1">
    <citation type="journal article" date="2019" name="Int. J. Syst. Evol. Microbiol.">
        <title>The Global Catalogue of Microorganisms (GCM) 10K type strain sequencing project: providing services to taxonomists for standard genome sequencing and annotation.</title>
        <authorList>
            <consortium name="The Broad Institute Genomics Platform"/>
            <consortium name="The Broad Institute Genome Sequencing Center for Infectious Disease"/>
            <person name="Wu L."/>
            <person name="Ma J."/>
        </authorList>
    </citation>
    <scope>NUCLEOTIDE SEQUENCE [LARGE SCALE GENOMIC DNA]</scope>
    <source>
        <strain evidence="3">JCM 13008</strain>
    </source>
</reference>
<evidence type="ECO:0000313" key="3">
    <source>
        <dbReference type="Proteomes" id="UP001501581"/>
    </source>
</evidence>
<feature type="domain" description="Aminoglycoside phosphotransferase" evidence="1">
    <location>
        <begin position="41"/>
        <end position="272"/>
    </location>
</feature>
<dbReference type="InterPro" id="IPR052898">
    <property type="entry name" value="ACAD10-like"/>
</dbReference>
<name>A0ABP4EFB1_9ACTN</name>
<evidence type="ECO:0000313" key="2">
    <source>
        <dbReference type="EMBL" id="GAA1106868.1"/>
    </source>
</evidence>
<keyword evidence="3" id="KW-1185">Reference proteome</keyword>
<dbReference type="InterPro" id="IPR011009">
    <property type="entry name" value="Kinase-like_dom_sf"/>
</dbReference>
<dbReference type="PANTHER" id="PTHR47829:SF1">
    <property type="entry name" value="HAD FAMILY PHOSPHATASE"/>
    <property type="match status" value="1"/>
</dbReference>
<dbReference type="CDD" id="cd05154">
    <property type="entry name" value="ACAD10_11_N-like"/>
    <property type="match status" value="1"/>
</dbReference>
<dbReference type="Gene3D" id="3.90.1200.10">
    <property type="match status" value="1"/>
</dbReference>
<dbReference type="InterPro" id="IPR002575">
    <property type="entry name" value="Aminoglycoside_PTrfase"/>
</dbReference>
<evidence type="ECO:0000259" key="1">
    <source>
        <dbReference type="Pfam" id="PF01636"/>
    </source>
</evidence>
<dbReference type="SUPFAM" id="SSF56112">
    <property type="entry name" value="Protein kinase-like (PK-like)"/>
    <property type="match status" value="1"/>
</dbReference>